<organism evidence="4 5">
    <name type="scientific">Prymnesium parvum</name>
    <name type="common">Toxic golden alga</name>
    <dbReference type="NCBI Taxonomy" id="97485"/>
    <lineage>
        <taxon>Eukaryota</taxon>
        <taxon>Haptista</taxon>
        <taxon>Haptophyta</taxon>
        <taxon>Prymnesiophyceae</taxon>
        <taxon>Prymnesiales</taxon>
        <taxon>Prymnesiaceae</taxon>
        <taxon>Prymnesium</taxon>
    </lineage>
</organism>
<keyword evidence="5" id="KW-1185">Reference proteome</keyword>
<dbReference type="PANTHER" id="PTHR31906">
    <property type="entry name" value="PLASTID-LIPID-ASSOCIATED PROTEIN 4, CHLOROPLASTIC-RELATED"/>
    <property type="match status" value="1"/>
</dbReference>
<evidence type="ECO:0000256" key="1">
    <source>
        <dbReference type="ARBA" id="ARBA00004474"/>
    </source>
</evidence>
<proteinExistence type="predicted"/>
<comment type="caution">
    <text evidence="4">The sequence shown here is derived from an EMBL/GenBank/DDBJ whole genome shotgun (WGS) entry which is preliminary data.</text>
</comment>
<name>A0AB34IQE1_PRYPA</name>
<dbReference type="EMBL" id="JBGBPQ010000021">
    <property type="protein sequence ID" value="KAL1503473.1"/>
    <property type="molecule type" value="Genomic_DNA"/>
</dbReference>
<protein>
    <recommendedName>
        <fullName evidence="3">Plastid lipid-associated protein/fibrillin conserved domain-containing protein</fullName>
    </recommendedName>
</protein>
<evidence type="ECO:0000256" key="2">
    <source>
        <dbReference type="ARBA" id="ARBA00022640"/>
    </source>
</evidence>
<dbReference type="Pfam" id="PF04755">
    <property type="entry name" value="PAP_fibrillin"/>
    <property type="match status" value="1"/>
</dbReference>
<evidence type="ECO:0000313" key="4">
    <source>
        <dbReference type="EMBL" id="KAL1503473.1"/>
    </source>
</evidence>
<dbReference type="Proteomes" id="UP001515480">
    <property type="component" value="Unassembled WGS sequence"/>
</dbReference>
<dbReference type="AlphaFoldDB" id="A0AB34IQE1"/>
<keyword evidence="2" id="KW-0934">Plastid</keyword>
<dbReference type="InterPro" id="IPR039633">
    <property type="entry name" value="PAP"/>
</dbReference>
<evidence type="ECO:0000313" key="5">
    <source>
        <dbReference type="Proteomes" id="UP001515480"/>
    </source>
</evidence>
<gene>
    <name evidence="4" type="ORF">AB1Y20_011957</name>
</gene>
<feature type="domain" description="Plastid lipid-associated protein/fibrillin conserved" evidence="3">
    <location>
        <begin position="303"/>
        <end position="472"/>
    </location>
</feature>
<dbReference type="GO" id="GO:0009536">
    <property type="term" value="C:plastid"/>
    <property type="evidence" value="ECO:0007669"/>
    <property type="project" value="UniProtKB-SubCell"/>
</dbReference>
<accession>A0AB34IQE1</accession>
<evidence type="ECO:0000259" key="3">
    <source>
        <dbReference type="Pfam" id="PF04755"/>
    </source>
</evidence>
<reference evidence="4 5" key="1">
    <citation type="journal article" date="2024" name="Science">
        <title>Giant polyketide synthase enzymes in the biosynthesis of giant marine polyether toxins.</title>
        <authorList>
            <person name="Fallon T.R."/>
            <person name="Shende V.V."/>
            <person name="Wierzbicki I.H."/>
            <person name="Pendleton A.L."/>
            <person name="Watervoot N.F."/>
            <person name="Auber R.P."/>
            <person name="Gonzalez D.J."/>
            <person name="Wisecaver J.H."/>
            <person name="Moore B.S."/>
        </authorList>
    </citation>
    <scope>NUCLEOTIDE SEQUENCE [LARGE SCALE GENOMIC DNA]</scope>
    <source>
        <strain evidence="4 5">12B1</strain>
    </source>
</reference>
<dbReference type="InterPro" id="IPR006843">
    <property type="entry name" value="PAP/fibrillin_dom"/>
</dbReference>
<comment type="subcellular location">
    <subcellularLocation>
        <location evidence="1">Plastid</location>
    </subcellularLocation>
</comment>
<sequence>MAGVIVEEEVAERVVLRHNVEYGVKASGGGGTAGPAGGNFIGVMWIPLCALLPALPLAAKPLSARVQRGVSIGQELASRAGVARPSTTVVSDLKAEILQTLRPFGDPALNLPPDVAARVDELCASLEGYNPTVAPATRGIGSQDGRWEVRWSNAPPPSNGALGSLRGAAFQTICTRSQTYVNELSLFDNAFSLRLTANYTPSSDESLRVRFRTLRARLWGADLPAFIFPAGTERTWLLTFTDEDTRIVRAGLDGGRSTARELGLMRRSEGEAADSYLFYMSRAPQELPTRWLPPLLAGLERKKLKSQLIASCEGSRMGADSTSEGIKKTSDLIDRLAELNPTKNAASSSLLKGRWDIVWTTEAELLFLTSKGFFGLPCTAAYQVIGDEADESPLRNRIEFDNRNGGTGWLNVGSSFAPSVRGGRVNFKFKSCSARWTSFEVPLPPVGTGWFEVVYLDDELRVAKDSRGDLQVCRRGK</sequence>